<evidence type="ECO:0000313" key="2">
    <source>
        <dbReference type="EMBL" id="MCT8990295.1"/>
    </source>
</evidence>
<reference evidence="2" key="1">
    <citation type="submission" date="2022-08" db="EMBL/GenBank/DDBJ databases">
        <title>Chelativorans sichuanense sp. nov., a paraffin oil-degrading bacterium isolated from a mixture of oil-based drill cuttings and paddy soil.</title>
        <authorList>
            <person name="Yu J."/>
            <person name="Liu H."/>
            <person name="Chen Q."/>
        </authorList>
    </citation>
    <scope>NUCLEOTIDE SEQUENCE</scope>
    <source>
        <strain evidence="2">SCAU 2101</strain>
    </source>
</reference>
<dbReference type="Pfam" id="PF04230">
    <property type="entry name" value="PS_pyruv_trans"/>
    <property type="match status" value="1"/>
</dbReference>
<keyword evidence="3" id="KW-1185">Reference proteome</keyword>
<dbReference type="PANTHER" id="PTHR36836">
    <property type="entry name" value="COLANIC ACID BIOSYNTHESIS PROTEIN WCAK"/>
    <property type="match status" value="1"/>
</dbReference>
<accession>A0A9X2X7D8</accession>
<proteinExistence type="predicted"/>
<name>A0A9X2X7D8_9HYPH</name>
<evidence type="ECO:0000313" key="3">
    <source>
        <dbReference type="Proteomes" id="UP001149009"/>
    </source>
</evidence>
<dbReference type="RefSeq" id="WP_261515150.1">
    <property type="nucleotide sequence ID" value="NZ_JAODNV010000008.1"/>
</dbReference>
<comment type="caution">
    <text evidence="2">The sequence shown here is derived from an EMBL/GenBank/DDBJ whole genome shotgun (WGS) entry which is preliminary data.</text>
</comment>
<keyword evidence="2" id="KW-0808">Transferase</keyword>
<dbReference type="EMBL" id="JAODNV010000008">
    <property type="protein sequence ID" value="MCT8990295.1"/>
    <property type="molecule type" value="Genomic_DNA"/>
</dbReference>
<gene>
    <name evidence="2" type="ORF">NYR54_08300</name>
</gene>
<dbReference type="AlphaFoldDB" id="A0A9X2X7D8"/>
<protein>
    <submittedName>
        <fullName evidence="2">Polysaccharide pyruvyl transferase family protein</fullName>
    </submittedName>
</protein>
<organism evidence="2 3">
    <name type="scientific">Chelativorans petroleitrophicus</name>
    <dbReference type="NCBI Taxonomy" id="2975484"/>
    <lineage>
        <taxon>Bacteria</taxon>
        <taxon>Pseudomonadati</taxon>
        <taxon>Pseudomonadota</taxon>
        <taxon>Alphaproteobacteria</taxon>
        <taxon>Hyphomicrobiales</taxon>
        <taxon>Phyllobacteriaceae</taxon>
        <taxon>Chelativorans</taxon>
    </lineage>
</organism>
<evidence type="ECO:0000259" key="1">
    <source>
        <dbReference type="Pfam" id="PF04230"/>
    </source>
</evidence>
<dbReference type="Proteomes" id="UP001149009">
    <property type="component" value="Unassembled WGS sequence"/>
</dbReference>
<dbReference type="InterPro" id="IPR007345">
    <property type="entry name" value="Polysacch_pyruvyl_Trfase"/>
</dbReference>
<feature type="domain" description="Polysaccharide pyruvyl transferase" evidence="1">
    <location>
        <begin position="19"/>
        <end position="327"/>
    </location>
</feature>
<dbReference type="GO" id="GO:0016740">
    <property type="term" value="F:transferase activity"/>
    <property type="evidence" value="ECO:0007669"/>
    <property type="project" value="UniProtKB-KW"/>
</dbReference>
<dbReference type="PANTHER" id="PTHR36836:SF1">
    <property type="entry name" value="COLANIC ACID BIOSYNTHESIS PROTEIN WCAK"/>
    <property type="match status" value="1"/>
</dbReference>
<sequence>MKIALFGQFGCGSSGNDGSLEAILLFLRRAAPESELVCFCPNPEAVEAEFGIRAIGTGYSGTQARVLKTLDRLTGRILGRVLGLLHPIGSTRGIDLFIVPGTGFLDDFQERPFGWPFMIFRWSLAARLAGAKVAFVSIGAGPIVHPWSRRFMTMSARMCHYRSYRDLPSRSFMESVGLDTREDRVFPDLAFALPLPKTKPRRERKRITAGVGVMTYAGWMRSHPDGEAIYESYVGKLVDFIIWLLERDCNVRMLTGDSLDESTIREVLRKLEAKAVKLDEGRIAVEPSRTLDQLMRQISETDIMVGTRFHNIICALKMQKPVISLGYAQKNDALLFDAGLDGFSQHVEHFDLELLKRQFLEALGRRAEFRERISGSTKRYGMLLAEQERILTDLFFAGEARRQEHADERALRLTAQG</sequence>